<keyword evidence="2" id="KW-1185">Reference proteome</keyword>
<proteinExistence type="predicted"/>
<organism evidence="1 2">
    <name type="scientific">Streptomyces albospinus</name>
    <dbReference type="NCBI Taxonomy" id="285515"/>
    <lineage>
        <taxon>Bacteria</taxon>
        <taxon>Bacillati</taxon>
        <taxon>Actinomycetota</taxon>
        <taxon>Actinomycetes</taxon>
        <taxon>Kitasatosporales</taxon>
        <taxon>Streptomycetaceae</taxon>
        <taxon>Streptomyces</taxon>
    </lineage>
</organism>
<protein>
    <submittedName>
        <fullName evidence="1">Uncharacterized protein</fullName>
    </submittedName>
</protein>
<evidence type="ECO:0000313" key="1">
    <source>
        <dbReference type="EMBL" id="GGU66179.1"/>
    </source>
</evidence>
<sequence>MTDFDPPSARLRLDDALAGVADAFRGETARPEERNCECHWGSAEELGLLKAPEAVLGADLLRRTWQASDWSDHAAVLRRILPELASALVAGRVERLLGLEEVGASFARGDWQEWSAPQAAAVWEFLRAWWLYSLTAPGAVEPAYEVFALCAEASGEVGSWLATWEALDHPQSDRCLAQAIDHWEYELLGDSLPWNTWHDEETMCAELTTWLVRHVPARLQTHAVSDGPLHRVRLLGLTGPARWEASQWPGHRY</sequence>
<evidence type="ECO:0000313" key="2">
    <source>
        <dbReference type="Proteomes" id="UP000654471"/>
    </source>
</evidence>
<comment type="caution">
    <text evidence="1">The sequence shown here is derived from an EMBL/GenBank/DDBJ whole genome shotgun (WGS) entry which is preliminary data.</text>
</comment>
<name>A0ABQ2V346_9ACTN</name>
<reference evidence="2" key="1">
    <citation type="journal article" date="2019" name="Int. J. Syst. Evol. Microbiol.">
        <title>The Global Catalogue of Microorganisms (GCM) 10K type strain sequencing project: providing services to taxonomists for standard genome sequencing and annotation.</title>
        <authorList>
            <consortium name="The Broad Institute Genomics Platform"/>
            <consortium name="The Broad Institute Genome Sequencing Center for Infectious Disease"/>
            <person name="Wu L."/>
            <person name="Ma J."/>
        </authorList>
    </citation>
    <scope>NUCLEOTIDE SEQUENCE [LARGE SCALE GENOMIC DNA]</scope>
    <source>
        <strain evidence="2">JCM 3399</strain>
    </source>
</reference>
<accession>A0ABQ2V346</accession>
<dbReference type="RefSeq" id="WP_189300849.1">
    <property type="nucleotide sequence ID" value="NZ_BMRP01000010.1"/>
</dbReference>
<gene>
    <name evidence="1" type="ORF">GCM10010211_34310</name>
</gene>
<dbReference type="EMBL" id="BMRP01000010">
    <property type="protein sequence ID" value="GGU66179.1"/>
    <property type="molecule type" value="Genomic_DNA"/>
</dbReference>
<dbReference type="Proteomes" id="UP000654471">
    <property type="component" value="Unassembled WGS sequence"/>
</dbReference>